<accession>A0AC35G2D9</accession>
<reference evidence="2" key="1">
    <citation type="submission" date="2022-11" db="UniProtKB">
        <authorList>
            <consortium name="WormBaseParasite"/>
        </authorList>
    </citation>
    <scope>IDENTIFICATION</scope>
</reference>
<proteinExistence type="predicted"/>
<evidence type="ECO:0000313" key="1">
    <source>
        <dbReference type="Proteomes" id="UP000887580"/>
    </source>
</evidence>
<evidence type="ECO:0000313" key="2">
    <source>
        <dbReference type="WBParaSite" id="PS1159_v2.g22654.t1"/>
    </source>
</evidence>
<sequence length="194" mass="22176">MLQPYKNQTAKTIIWEFVSDGSITGFGFEIDFAIIQCVCETVIPCNSTIHLIKGERVYCSNLQCDLVVLPCPSEFVRLDIFIDVSYNNVGFSTQDLFQVYSNDTLVYEFYFSNVKQTNNFVLLNSTYENIVKATTFISSVPRGVYFKTSNFNKPNVSTNVILSPKNPSYIIDVKLYPMISVKISEEMVIYSFKF</sequence>
<dbReference type="Proteomes" id="UP000887580">
    <property type="component" value="Unplaced"/>
</dbReference>
<name>A0AC35G2D9_9BILA</name>
<dbReference type="WBParaSite" id="PS1159_v2.g22654.t1">
    <property type="protein sequence ID" value="PS1159_v2.g22654.t1"/>
    <property type="gene ID" value="PS1159_v2.g22654"/>
</dbReference>
<organism evidence="1 2">
    <name type="scientific">Panagrolaimus sp. PS1159</name>
    <dbReference type="NCBI Taxonomy" id="55785"/>
    <lineage>
        <taxon>Eukaryota</taxon>
        <taxon>Metazoa</taxon>
        <taxon>Ecdysozoa</taxon>
        <taxon>Nematoda</taxon>
        <taxon>Chromadorea</taxon>
        <taxon>Rhabditida</taxon>
        <taxon>Tylenchina</taxon>
        <taxon>Panagrolaimomorpha</taxon>
        <taxon>Panagrolaimoidea</taxon>
        <taxon>Panagrolaimidae</taxon>
        <taxon>Panagrolaimus</taxon>
    </lineage>
</organism>
<protein>
    <submittedName>
        <fullName evidence="2">Uncharacterized protein</fullName>
    </submittedName>
</protein>